<dbReference type="InterPro" id="IPR039426">
    <property type="entry name" value="TonB-dep_rcpt-like"/>
</dbReference>
<keyword evidence="4 8" id="KW-0812">Transmembrane</keyword>
<dbReference type="Gene3D" id="2.40.170.20">
    <property type="entry name" value="TonB-dependent receptor, beta-barrel domain"/>
    <property type="match status" value="1"/>
</dbReference>
<evidence type="ECO:0000259" key="11">
    <source>
        <dbReference type="Pfam" id="PF07715"/>
    </source>
</evidence>
<evidence type="ECO:0000256" key="7">
    <source>
        <dbReference type="ARBA" id="ARBA00023237"/>
    </source>
</evidence>
<dbReference type="EMBL" id="JAKLTR010000008">
    <property type="protein sequence ID" value="MCG2615455.1"/>
    <property type="molecule type" value="Genomic_DNA"/>
</dbReference>
<protein>
    <submittedName>
        <fullName evidence="12">SusC/RagA family TonB-linked outer membrane protein</fullName>
    </submittedName>
</protein>
<evidence type="ECO:0000256" key="8">
    <source>
        <dbReference type="PROSITE-ProRule" id="PRU01360"/>
    </source>
</evidence>
<dbReference type="InterPro" id="IPR008969">
    <property type="entry name" value="CarboxyPept-like_regulatory"/>
</dbReference>
<proteinExistence type="inferred from homology"/>
<dbReference type="InterPro" id="IPR000531">
    <property type="entry name" value="Beta-barrel_TonB"/>
</dbReference>
<dbReference type="Gene3D" id="2.60.40.1120">
    <property type="entry name" value="Carboxypeptidase-like, regulatory domain"/>
    <property type="match status" value="1"/>
</dbReference>
<evidence type="ECO:0000256" key="5">
    <source>
        <dbReference type="ARBA" id="ARBA00023077"/>
    </source>
</evidence>
<evidence type="ECO:0000259" key="10">
    <source>
        <dbReference type="Pfam" id="PF00593"/>
    </source>
</evidence>
<evidence type="ECO:0000256" key="1">
    <source>
        <dbReference type="ARBA" id="ARBA00004571"/>
    </source>
</evidence>
<evidence type="ECO:0000313" key="13">
    <source>
        <dbReference type="Proteomes" id="UP001165367"/>
    </source>
</evidence>
<evidence type="ECO:0000256" key="2">
    <source>
        <dbReference type="ARBA" id="ARBA00022448"/>
    </source>
</evidence>
<comment type="similarity">
    <text evidence="8 9">Belongs to the TonB-dependent receptor family.</text>
</comment>
<evidence type="ECO:0000256" key="3">
    <source>
        <dbReference type="ARBA" id="ARBA00022452"/>
    </source>
</evidence>
<dbReference type="Gene3D" id="2.170.130.10">
    <property type="entry name" value="TonB-dependent receptor, plug domain"/>
    <property type="match status" value="1"/>
</dbReference>
<evidence type="ECO:0000256" key="9">
    <source>
        <dbReference type="RuleBase" id="RU003357"/>
    </source>
</evidence>
<dbReference type="PROSITE" id="PS52016">
    <property type="entry name" value="TONB_DEPENDENT_REC_3"/>
    <property type="match status" value="1"/>
</dbReference>
<dbReference type="InterPro" id="IPR012910">
    <property type="entry name" value="Plug_dom"/>
</dbReference>
<feature type="domain" description="TonB-dependent receptor plug" evidence="11">
    <location>
        <begin position="226"/>
        <end position="347"/>
    </location>
</feature>
<keyword evidence="6 8" id="KW-0472">Membrane</keyword>
<dbReference type="Pfam" id="PF00593">
    <property type="entry name" value="TonB_dep_Rec_b-barrel"/>
    <property type="match status" value="1"/>
</dbReference>
<dbReference type="Pfam" id="PF07715">
    <property type="entry name" value="Plug"/>
    <property type="match status" value="1"/>
</dbReference>
<dbReference type="InterPro" id="IPR023997">
    <property type="entry name" value="TonB-dep_OMP_SusC/RagA_CS"/>
</dbReference>
<evidence type="ECO:0000256" key="4">
    <source>
        <dbReference type="ARBA" id="ARBA00022692"/>
    </source>
</evidence>
<evidence type="ECO:0000313" key="12">
    <source>
        <dbReference type="EMBL" id="MCG2615455.1"/>
    </source>
</evidence>
<keyword evidence="2 8" id="KW-0813">Transport</keyword>
<keyword evidence="7 8" id="KW-0998">Cell outer membrane</keyword>
<dbReference type="Pfam" id="PF13715">
    <property type="entry name" value="CarbopepD_reg_2"/>
    <property type="match status" value="1"/>
</dbReference>
<dbReference type="InterPro" id="IPR036942">
    <property type="entry name" value="Beta-barrel_TonB_sf"/>
</dbReference>
<dbReference type="NCBIfam" id="TIGR04057">
    <property type="entry name" value="SusC_RagA_signa"/>
    <property type="match status" value="1"/>
</dbReference>
<comment type="caution">
    <text evidence="12">The sequence shown here is derived from an EMBL/GenBank/DDBJ whole genome shotgun (WGS) entry which is preliminary data.</text>
</comment>
<sequence>MKLLAHVKVFVKRPLPAQLFLTMKLAAIILLTTALHVNARGFAQSISISAKSITLNEVFKEVERQTSFSFLWNEKEFNKDQKISISVKDADINKVLTICLKDQPVTYRIVDKVVMIEKVKEPAPKVVITSPPSSLEVRGRVLNEAGEPVSGVSVTVKGTSKGTSTNEQGEFEIAGLDEKAVLVFSSVSLETIEVAVNGRQSIAVTLKKSIVELQQTVVTALGIKRDKRNLTYSTQEIKGAELTRTKEPSVLNALAGKVSGVQITSSSGAPGASTRIVVRGATSALGDNEALIVLDGIPINNAETGAVGAGAGSSRLIDIDPATIENINVLKGAAATALYGAAGARGVVIITTKGGGIDRKPVLSFTTGISADKGIFPEFQNKYAQGINGVYQDGDRVKQSAAWGPLMDTLKVNGAPAPRFNPIDMFFRTGLTNNHTVSLSGGNSRSGYFMSYSYFDQKGIVPESYFKRHSVFVKYNSQITEKLSSTFQLTYTNSKQRRTPEGVTFGQAGPIFVTYNQPISWNPFPIFSADGKQRVFRTARNNPYWDLENVYNQYLVNRFIPVMTLTYQFNKWLSLSNRAGADIFAEQDVYKEAPSGALNTAGRLVNNNINFRQFNNDLILTANKQFGDFYVNLIAGNNIYSTYTQRNNIEGVGLPVNNFDNISAASTVTASSKYYLQRKVGFYAQANVDYKKFLSLAVTGRYDGSSVLASDNAFYPYGSVAGSFVFSELLPGIKSVMPFGKLRVSYATVGNDNVGVYSLNTPFTAATINNIRFPYMGQSGFLLSSILGNPNLKNERLNEFEVGLETRLVNNRIGLEVSYFKRKSVDGIIPGVSISAASGFDGTTVNSAQITNKGIEVLLNAAVIKTNDFNWNLTTSFTRIRNNVDALYGDLTSLGRIIVGQPYNIFFGSRFQRNAEGKVMVGANGLPIVDATPGIIGDANPDWLAGITNTFTYKNLSLNFFVDIKKGGDIFNSTELNNYFFGTAKSTEDRSPIVYDGISVVDNKQNKVEVKAQDLYRYYSDINEPAMQDATYIKLRNVSLSYNLDKLFSKRSFVKSAAVTLTGRNLWIHAPHFTSGDPEGSTNGSSNEDQGYYGYAYPSTRSYNITLRFDF</sequence>
<keyword evidence="13" id="KW-1185">Reference proteome</keyword>
<keyword evidence="3 8" id="KW-1134">Transmembrane beta strand</keyword>
<dbReference type="RefSeq" id="WP_237873095.1">
    <property type="nucleotide sequence ID" value="NZ_JAKLTR010000008.1"/>
</dbReference>
<gene>
    <name evidence="12" type="ORF">LZZ85_14240</name>
</gene>
<reference evidence="12" key="1">
    <citation type="submission" date="2022-01" db="EMBL/GenBank/DDBJ databases">
        <authorList>
            <person name="Jo J.-H."/>
            <person name="Im W.-T."/>
        </authorList>
    </citation>
    <scope>NUCLEOTIDE SEQUENCE</scope>
    <source>
        <strain evidence="12">NA20</strain>
    </source>
</reference>
<dbReference type="SUPFAM" id="SSF56935">
    <property type="entry name" value="Porins"/>
    <property type="match status" value="1"/>
</dbReference>
<keyword evidence="5 9" id="KW-0798">TonB box</keyword>
<dbReference type="InterPro" id="IPR037066">
    <property type="entry name" value="Plug_dom_sf"/>
</dbReference>
<dbReference type="SUPFAM" id="SSF49464">
    <property type="entry name" value="Carboxypeptidase regulatory domain-like"/>
    <property type="match status" value="1"/>
</dbReference>
<organism evidence="12 13">
    <name type="scientific">Terrimonas ginsenosidimutans</name>
    <dbReference type="NCBI Taxonomy" id="2908004"/>
    <lineage>
        <taxon>Bacteria</taxon>
        <taxon>Pseudomonadati</taxon>
        <taxon>Bacteroidota</taxon>
        <taxon>Chitinophagia</taxon>
        <taxon>Chitinophagales</taxon>
        <taxon>Chitinophagaceae</taxon>
        <taxon>Terrimonas</taxon>
    </lineage>
</organism>
<evidence type="ECO:0000256" key="6">
    <source>
        <dbReference type="ARBA" id="ARBA00023136"/>
    </source>
</evidence>
<accession>A0ABS9KSZ4</accession>
<dbReference type="InterPro" id="IPR023996">
    <property type="entry name" value="TonB-dep_OMP_SusC/RagA"/>
</dbReference>
<dbReference type="Proteomes" id="UP001165367">
    <property type="component" value="Unassembled WGS sequence"/>
</dbReference>
<name>A0ABS9KSZ4_9BACT</name>
<dbReference type="NCBIfam" id="TIGR04056">
    <property type="entry name" value="OMP_RagA_SusC"/>
    <property type="match status" value="1"/>
</dbReference>
<comment type="subcellular location">
    <subcellularLocation>
        <location evidence="1 8">Cell outer membrane</location>
        <topology evidence="1 8">Multi-pass membrane protein</topology>
    </subcellularLocation>
</comment>
<feature type="domain" description="TonB-dependent receptor-like beta-barrel" evidence="10">
    <location>
        <begin position="529"/>
        <end position="914"/>
    </location>
</feature>